<dbReference type="EMBL" id="JANFNG010000020">
    <property type="protein sequence ID" value="MCQ4083253.1"/>
    <property type="molecule type" value="Genomic_DNA"/>
</dbReference>
<evidence type="ECO:0000313" key="6">
    <source>
        <dbReference type="EMBL" id="MCQ4083253.1"/>
    </source>
</evidence>
<feature type="domain" description="Low molecular weight antigen MTB12-like C-terminal" evidence="5">
    <location>
        <begin position="58"/>
        <end position="165"/>
    </location>
</feature>
<dbReference type="PROSITE" id="PS51257">
    <property type="entry name" value="PROKAR_LIPOPROTEIN"/>
    <property type="match status" value="1"/>
</dbReference>
<accession>A0ABT1Q001</accession>
<dbReference type="Pfam" id="PF26580">
    <property type="entry name" value="Mtb12_C"/>
    <property type="match status" value="1"/>
</dbReference>
<name>A0ABT1Q001_9ACTN</name>
<comment type="caution">
    <text evidence="6">The sequence shown here is derived from an EMBL/GenBank/DDBJ whole genome shotgun (WGS) entry which is preliminary data.</text>
</comment>
<evidence type="ECO:0000313" key="7">
    <source>
        <dbReference type="Proteomes" id="UP001057702"/>
    </source>
</evidence>
<evidence type="ECO:0000256" key="2">
    <source>
        <dbReference type="ARBA" id="ARBA00093774"/>
    </source>
</evidence>
<reference evidence="6" key="1">
    <citation type="submission" date="2022-06" db="EMBL/GenBank/DDBJ databases">
        <title>Draft genome sequence of Streptomyces sp. RB6PN25 isolated from peat swamp forest in Thailand.</title>
        <authorList>
            <person name="Duangmal K."/>
            <person name="Klaysubun C."/>
        </authorList>
    </citation>
    <scope>NUCLEOTIDE SEQUENCE</scope>
    <source>
        <strain evidence="6">RB6PN25</strain>
    </source>
</reference>
<evidence type="ECO:0000256" key="4">
    <source>
        <dbReference type="SAM" id="SignalP"/>
    </source>
</evidence>
<keyword evidence="7" id="KW-1185">Reference proteome</keyword>
<dbReference type="Proteomes" id="UP001057702">
    <property type="component" value="Unassembled WGS sequence"/>
</dbReference>
<evidence type="ECO:0000259" key="5">
    <source>
        <dbReference type="Pfam" id="PF26580"/>
    </source>
</evidence>
<comment type="similarity">
    <text evidence="2">Belongs to the MTB12 family.</text>
</comment>
<feature type="signal peptide" evidence="4">
    <location>
        <begin position="1"/>
        <end position="29"/>
    </location>
</feature>
<proteinExistence type="inferred from homology"/>
<gene>
    <name evidence="6" type="ORF">NGB36_22270</name>
</gene>
<sequence>MASNPRMTTASALISVALALAVTGCGSTASSGSSSPTPTPTQTSTPTPSPTAAAPGNPAAARTQVEQDWVKFFSPKTSLADKTTLLENGQQLQQLVQSFANDPRVGQVEASVQNVQFTSPTGATVTYTLSLKGTPVLPNASGTSVLQNNVWKVSDKSLCSLIALDTSAPKAPGC</sequence>
<keyword evidence="1 4" id="KW-0732">Signal</keyword>
<dbReference type="InterPro" id="IPR058644">
    <property type="entry name" value="Mtb12-like_C"/>
</dbReference>
<evidence type="ECO:0000256" key="3">
    <source>
        <dbReference type="SAM" id="MobiDB-lite"/>
    </source>
</evidence>
<feature type="chain" id="PRO_5046820788" description="Low molecular weight antigen MTB12-like C-terminal domain-containing protein" evidence="4">
    <location>
        <begin position="30"/>
        <end position="174"/>
    </location>
</feature>
<protein>
    <recommendedName>
        <fullName evidence="5">Low molecular weight antigen MTB12-like C-terminal domain-containing protein</fullName>
    </recommendedName>
</protein>
<dbReference type="RefSeq" id="WP_255922188.1">
    <property type="nucleotide sequence ID" value="NZ_JANFNG010000020.1"/>
</dbReference>
<feature type="region of interest" description="Disordered" evidence="3">
    <location>
        <begin position="27"/>
        <end position="61"/>
    </location>
</feature>
<evidence type="ECO:0000256" key="1">
    <source>
        <dbReference type="ARBA" id="ARBA00022729"/>
    </source>
</evidence>
<organism evidence="6 7">
    <name type="scientific">Streptomyces humicola</name>
    <dbReference type="NCBI Taxonomy" id="2953240"/>
    <lineage>
        <taxon>Bacteria</taxon>
        <taxon>Bacillati</taxon>
        <taxon>Actinomycetota</taxon>
        <taxon>Actinomycetes</taxon>
        <taxon>Kitasatosporales</taxon>
        <taxon>Streptomycetaceae</taxon>
        <taxon>Streptomyces</taxon>
    </lineage>
</organism>